<name>A0ABP0G3A8_CLALP</name>
<gene>
    <name evidence="5" type="ORF">CVLEPA_LOCUS18267</name>
</gene>
<keyword evidence="6" id="KW-1185">Reference proteome</keyword>
<dbReference type="InterPro" id="IPR046938">
    <property type="entry name" value="DNA_clamp_sf"/>
</dbReference>
<dbReference type="InterPro" id="IPR007150">
    <property type="entry name" value="HUS1/Mec3"/>
</dbReference>
<sequence length="286" mass="32790">MRFRTKVFNIDCIHHFTNVVNTINKLLKKCTLRLTPDKLYFILPDQVSNGGVSMWCELKQANFFDEYQMDGVSSEHNEIYMEIIAENIVRALKSAHNAKSMKIKLTKKQTPCLTVEIELPSINSSSRLVTHDIPVSVIPRRLWDEYQEPTMPEFHVSICMPPLKTLKNIAERMKNLSTYLTLSANQEGDMVMKVETELVTVATRFQNLELPPFKDDDIASQAPSKLWPPTEMASARVDIRKFLQFLAGQQINPFKVICNIVNQSAIHFFLIHDDISLQYFIPAASV</sequence>
<evidence type="ECO:0000256" key="3">
    <source>
        <dbReference type="ARBA" id="ARBA00023242"/>
    </source>
</evidence>
<dbReference type="PIRSF" id="PIRSF011312">
    <property type="entry name" value="Cell_cycle_HUS1"/>
    <property type="match status" value="1"/>
</dbReference>
<reference evidence="5 6" key="1">
    <citation type="submission" date="2024-02" db="EMBL/GenBank/DDBJ databases">
        <authorList>
            <person name="Daric V."/>
            <person name="Darras S."/>
        </authorList>
    </citation>
    <scope>NUCLEOTIDE SEQUENCE [LARGE SCALE GENOMIC DNA]</scope>
</reference>
<comment type="caution">
    <text evidence="5">The sequence shown here is derived from an EMBL/GenBank/DDBJ whole genome shotgun (WGS) entry which is preliminary data.</text>
</comment>
<organism evidence="5 6">
    <name type="scientific">Clavelina lepadiformis</name>
    <name type="common">Light-bulb sea squirt</name>
    <name type="synonym">Ascidia lepadiformis</name>
    <dbReference type="NCBI Taxonomy" id="159417"/>
    <lineage>
        <taxon>Eukaryota</taxon>
        <taxon>Metazoa</taxon>
        <taxon>Chordata</taxon>
        <taxon>Tunicata</taxon>
        <taxon>Ascidiacea</taxon>
        <taxon>Aplousobranchia</taxon>
        <taxon>Clavelinidae</taxon>
        <taxon>Clavelina</taxon>
    </lineage>
</organism>
<comment type="subcellular location">
    <subcellularLocation>
        <location evidence="1">Nucleus</location>
    </subcellularLocation>
</comment>
<protein>
    <recommendedName>
        <fullName evidence="4">Checkpoint protein</fullName>
    </recommendedName>
</protein>
<dbReference type="SUPFAM" id="SSF55979">
    <property type="entry name" value="DNA clamp"/>
    <property type="match status" value="1"/>
</dbReference>
<accession>A0ABP0G3A8</accession>
<dbReference type="PANTHER" id="PTHR12900:SF0">
    <property type="entry name" value="CHECKPOINT PROTEIN"/>
    <property type="match status" value="1"/>
</dbReference>
<dbReference type="Pfam" id="PF04005">
    <property type="entry name" value="Hus1"/>
    <property type="match status" value="1"/>
</dbReference>
<dbReference type="InterPro" id="IPR016580">
    <property type="entry name" value="HUS1"/>
</dbReference>
<dbReference type="EMBL" id="CAWYQH010000102">
    <property type="protein sequence ID" value="CAK8686319.1"/>
    <property type="molecule type" value="Genomic_DNA"/>
</dbReference>
<dbReference type="Proteomes" id="UP001642483">
    <property type="component" value="Unassembled WGS sequence"/>
</dbReference>
<keyword evidence="3" id="KW-0539">Nucleus</keyword>
<evidence type="ECO:0000256" key="4">
    <source>
        <dbReference type="PIRNR" id="PIRNR011312"/>
    </source>
</evidence>
<evidence type="ECO:0000256" key="1">
    <source>
        <dbReference type="ARBA" id="ARBA00004123"/>
    </source>
</evidence>
<evidence type="ECO:0000313" key="5">
    <source>
        <dbReference type="EMBL" id="CAK8686319.1"/>
    </source>
</evidence>
<comment type="similarity">
    <text evidence="2 4">Belongs to the HUS1 family.</text>
</comment>
<evidence type="ECO:0000256" key="2">
    <source>
        <dbReference type="ARBA" id="ARBA00005563"/>
    </source>
</evidence>
<evidence type="ECO:0000313" key="6">
    <source>
        <dbReference type="Proteomes" id="UP001642483"/>
    </source>
</evidence>
<proteinExistence type="inferred from homology"/>
<dbReference type="Gene3D" id="3.70.10.10">
    <property type="match status" value="1"/>
</dbReference>
<dbReference type="PANTHER" id="PTHR12900">
    <property type="entry name" value="MITOTIC AND DNA DAMAGE CHECKPOINT PROTEIN HUS1"/>
    <property type="match status" value="1"/>
</dbReference>